<dbReference type="InterPro" id="IPR029016">
    <property type="entry name" value="GAF-like_dom_sf"/>
</dbReference>
<feature type="coiled-coil region" evidence="8">
    <location>
        <begin position="196"/>
        <end position="223"/>
    </location>
</feature>
<protein>
    <recommendedName>
        <fullName evidence="3">histidine kinase</fullName>
        <ecNumber evidence="3">2.7.13.3</ecNumber>
    </recommendedName>
</protein>
<dbReference type="PANTHER" id="PTHR43711">
    <property type="entry name" value="TWO-COMPONENT HISTIDINE KINASE"/>
    <property type="match status" value="1"/>
</dbReference>
<dbReference type="SMART" id="SM00091">
    <property type="entry name" value="PAS"/>
    <property type="match status" value="2"/>
</dbReference>
<feature type="domain" description="PAC" evidence="12">
    <location>
        <begin position="446"/>
        <end position="500"/>
    </location>
</feature>
<dbReference type="PROSITE" id="PS50046">
    <property type="entry name" value="PHYTOCHROME_2"/>
    <property type="match status" value="1"/>
</dbReference>
<dbReference type="SMART" id="SM00388">
    <property type="entry name" value="HisKA"/>
    <property type="match status" value="1"/>
</dbReference>
<dbReference type="InterPro" id="IPR003661">
    <property type="entry name" value="HisK_dim/P_dom"/>
</dbReference>
<evidence type="ECO:0000259" key="9">
    <source>
        <dbReference type="PROSITE" id="PS50046"/>
    </source>
</evidence>
<dbReference type="InterPro" id="IPR050736">
    <property type="entry name" value="Sensor_HK_Regulatory"/>
</dbReference>
<dbReference type="NCBIfam" id="TIGR00229">
    <property type="entry name" value="sensory_box"/>
    <property type="match status" value="2"/>
</dbReference>
<dbReference type="CDD" id="cd00082">
    <property type="entry name" value="HisKA"/>
    <property type="match status" value="1"/>
</dbReference>
<dbReference type="PROSITE" id="PS50113">
    <property type="entry name" value="PAC"/>
    <property type="match status" value="2"/>
</dbReference>
<feature type="domain" description="Histidine kinase" evidence="10">
    <location>
        <begin position="517"/>
        <end position="734"/>
    </location>
</feature>
<evidence type="ECO:0000256" key="6">
    <source>
        <dbReference type="ARBA" id="ARBA00022777"/>
    </source>
</evidence>
<dbReference type="InterPro" id="IPR004358">
    <property type="entry name" value="Sig_transdc_His_kin-like_C"/>
</dbReference>
<evidence type="ECO:0000313" key="13">
    <source>
        <dbReference type="EMBL" id="BAY53415.1"/>
    </source>
</evidence>
<dbReference type="SUPFAM" id="SSF55874">
    <property type="entry name" value="ATPase domain of HSP90 chaperone/DNA topoisomerase II/histidine kinase"/>
    <property type="match status" value="1"/>
</dbReference>
<dbReference type="AlphaFoldDB" id="A0A1Z4J9G5"/>
<dbReference type="PROSITE" id="PS50112">
    <property type="entry name" value="PAS"/>
    <property type="match status" value="2"/>
</dbReference>
<evidence type="ECO:0000256" key="4">
    <source>
        <dbReference type="ARBA" id="ARBA00022553"/>
    </source>
</evidence>
<dbReference type="SMART" id="SM00387">
    <property type="entry name" value="HATPase_c"/>
    <property type="match status" value="1"/>
</dbReference>
<dbReference type="PROSITE" id="PS50109">
    <property type="entry name" value="HIS_KIN"/>
    <property type="match status" value="1"/>
</dbReference>
<accession>A0A1Z4J9G5</accession>
<dbReference type="InterPro" id="IPR003594">
    <property type="entry name" value="HATPase_dom"/>
</dbReference>
<dbReference type="Gene3D" id="3.30.450.20">
    <property type="entry name" value="PAS domain"/>
    <property type="match status" value="2"/>
</dbReference>
<evidence type="ECO:0000256" key="3">
    <source>
        <dbReference type="ARBA" id="ARBA00012438"/>
    </source>
</evidence>
<dbReference type="Proteomes" id="UP000217895">
    <property type="component" value="Chromosome"/>
</dbReference>
<dbReference type="GO" id="GO:0006355">
    <property type="term" value="P:regulation of DNA-templated transcription"/>
    <property type="evidence" value="ECO:0007669"/>
    <property type="project" value="InterPro"/>
</dbReference>
<evidence type="ECO:0000256" key="8">
    <source>
        <dbReference type="SAM" id="Coils"/>
    </source>
</evidence>
<dbReference type="CDD" id="cd00130">
    <property type="entry name" value="PAS"/>
    <property type="match status" value="2"/>
</dbReference>
<evidence type="ECO:0000259" key="10">
    <source>
        <dbReference type="PROSITE" id="PS50109"/>
    </source>
</evidence>
<dbReference type="SUPFAM" id="SSF55785">
    <property type="entry name" value="PYP-like sensor domain (PAS domain)"/>
    <property type="match status" value="2"/>
</dbReference>
<dbReference type="Gene3D" id="1.10.287.130">
    <property type="match status" value="1"/>
</dbReference>
<dbReference type="EC" id="2.7.13.3" evidence="3"/>
<reference evidence="13 14" key="1">
    <citation type="submission" date="2017-06" db="EMBL/GenBank/DDBJ databases">
        <title>Genome sequencing of cyanobaciteial culture collection at National Institute for Environmental Studies (NIES).</title>
        <authorList>
            <person name="Hirose Y."/>
            <person name="Shimura Y."/>
            <person name="Fujisawa T."/>
            <person name="Nakamura Y."/>
            <person name="Kawachi M."/>
        </authorList>
    </citation>
    <scope>NUCLEOTIDE SEQUENCE [LARGE SCALE GENOMIC DNA]</scope>
    <source>
        <strain evidence="13 14">NIES-2135</strain>
    </source>
</reference>
<dbReference type="Pfam" id="PF00512">
    <property type="entry name" value="HisKA"/>
    <property type="match status" value="1"/>
</dbReference>
<dbReference type="Pfam" id="PF00989">
    <property type="entry name" value="PAS"/>
    <property type="match status" value="1"/>
</dbReference>
<feature type="domain" description="PAS" evidence="11">
    <location>
        <begin position="392"/>
        <end position="421"/>
    </location>
</feature>
<keyword evidence="5" id="KW-0808">Transferase</keyword>
<dbReference type="PRINTS" id="PR00344">
    <property type="entry name" value="BCTRLSENSOR"/>
</dbReference>
<evidence type="ECO:0000259" key="11">
    <source>
        <dbReference type="PROSITE" id="PS50112"/>
    </source>
</evidence>
<dbReference type="GO" id="GO:0000155">
    <property type="term" value="F:phosphorelay sensor kinase activity"/>
    <property type="evidence" value="ECO:0007669"/>
    <property type="project" value="InterPro"/>
</dbReference>
<evidence type="ECO:0000256" key="2">
    <source>
        <dbReference type="ARBA" id="ARBA00006402"/>
    </source>
</evidence>
<evidence type="ECO:0000256" key="5">
    <source>
        <dbReference type="ARBA" id="ARBA00022679"/>
    </source>
</evidence>
<dbReference type="InterPro" id="IPR036097">
    <property type="entry name" value="HisK_dim/P_sf"/>
</dbReference>
<dbReference type="InterPro" id="IPR013767">
    <property type="entry name" value="PAS_fold"/>
</dbReference>
<dbReference type="Pfam" id="PF13426">
    <property type="entry name" value="PAS_9"/>
    <property type="match status" value="1"/>
</dbReference>
<keyword evidence="14" id="KW-1185">Reference proteome</keyword>
<dbReference type="Gene3D" id="3.30.450.40">
    <property type="match status" value="1"/>
</dbReference>
<feature type="domain" description="PAC" evidence="12">
    <location>
        <begin position="320"/>
        <end position="372"/>
    </location>
</feature>
<dbReference type="SUPFAM" id="SSF47384">
    <property type="entry name" value="Homodimeric domain of signal transducing histidine kinase"/>
    <property type="match status" value="1"/>
</dbReference>
<dbReference type="InterPro" id="IPR036890">
    <property type="entry name" value="HATPase_C_sf"/>
</dbReference>
<dbReference type="Gene3D" id="3.30.565.10">
    <property type="entry name" value="Histidine kinase-like ATPase, C-terminal domain"/>
    <property type="match status" value="1"/>
</dbReference>
<comment type="similarity">
    <text evidence="2">In the N-terminal section; belongs to the phytochrome family.</text>
</comment>
<dbReference type="InterPro" id="IPR035965">
    <property type="entry name" value="PAS-like_dom_sf"/>
</dbReference>
<dbReference type="EMBL" id="AP018203">
    <property type="protein sequence ID" value="BAY53415.1"/>
    <property type="molecule type" value="Genomic_DNA"/>
</dbReference>
<gene>
    <name evidence="13" type="ORF">NIES2135_02200</name>
</gene>
<keyword evidence="6 13" id="KW-0418">Kinase</keyword>
<keyword evidence="4" id="KW-0597">Phosphoprotein</keyword>
<organism evidence="13 14">
    <name type="scientific">Leptolyngbya boryana NIES-2135</name>
    <dbReference type="NCBI Taxonomy" id="1973484"/>
    <lineage>
        <taxon>Bacteria</taxon>
        <taxon>Bacillati</taxon>
        <taxon>Cyanobacteriota</taxon>
        <taxon>Cyanophyceae</taxon>
        <taxon>Leptolyngbyales</taxon>
        <taxon>Leptolyngbyaceae</taxon>
        <taxon>Leptolyngbya group</taxon>
        <taxon>Leptolyngbya</taxon>
    </lineage>
</organism>
<evidence type="ECO:0000259" key="12">
    <source>
        <dbReference type="PROSITE" id="PS50113"/>
    </source>
</evidence>
<dbReference type="InterPro" id="IPR016132">
    <property type="entry name" value="Phyto_chromo_attachment"/>
</dbReference>
<dbReference type="InterPro" id="IPR001610">
    <property type="entry name" value="PAC"/>
</dbReference>
<dbReference type="SMART" id="SM00086">
    <property type="entry name" value="PAC"/>
    <property type="match status" value="2"/>
</dbReference>
<dbReference type="FunFam" id="3.30.565.10:FF:000006">
    <property type="entry name" value="Sensor histidine kinase WalK"/>
    <property type="match status" value="1"/>
</dbReference>
<dbReference type="InterPro" id="IPR000014">
    <property type="entry name" value="PAS"/>
</dbReference>
<dbReference type="PANTHER" id="PTHR43711:SF26">
    <property type="entry name" value="SENSOR HISTIDINE KINASE RCSC"/>
    <property type="match status" value="1"/>
</dbReference>
<evidence type="ECO:0000256" key="1">
    <source>
        <dbReference type="ARBA" id="ARBA00000085"/>
    </source>
</evidence>
<keyword evidence="7" id="KW-0902">Two-component regulatory system</keyword>
<name>A0A1Z4J9G5_LEPBY</name>
<proteinExistence type="inferred from homology"/>
<dbReference type="Pfam" id="PF01590">
    <property type="entry name" value="GAF"/>
    <property type="match status" value="1"/>
</dbReference>
<feature type="domain" description="PAS" evidence="11">
    <location>
        <begin position="248"/>
        <end position="292"/>
    </location>
</feature>
<dbReference type="SUPFAM" id="SSF55781">
    <property type="entry name" value="GAF domain-like"/>
    <property type="match status" value="1"/>
</dbReference>
<sequence length="734" mass="83259">MNHFVLGSLALFFLIALSRYVTQARILRQQTDRERLVNQIAQHIRESLNLDEVLSRTVEEVQRFLNADRVLIYRLWDDGTGCTIHETVLPPYPKILGQGFPEEVFPQEYHQAYSWGKIRAITDVEQADVEPCLAEFVRQFGVQAKLVVPILQKHREPLERPYLWGLLIAHHCRSPRQWKHWEVELMKQLATQVAIAIQQSELYNQLQQLNSDLEQRVQQRTAELAAANVSLRAEIIERQRTELALRHTNDTLQALVTASPRAILMLDRVGHVQIWNPAAEQMFGWTEAEVLGHPSPIRLDDPLEGETSLQKSVLEGQTHPRVELCRHRKDGTALDIIFSAAPLQDSHGQISGMVAVIADITEQKQRAEQLRLLQSVVVNTNDAVIITEAQPIDDPGPRILYVNEAFTRITGYEAAEVLGKTPRILQGAKTDRAELQKIRNALDRWESVTVEVINYRKDGSEFWNEFSLVPVADAQGWYTHWIAVQRDTTARKRADEIRLALEREKELNLLKTRFFSMASHEFRTPLSTALAAAQVLETSQVEWNQTEKRLRNLHRIQDSVKNMVQLLDDILTINRAEAGNLVFHPKALCLDQYCHQFVEEMQLSAGNQHRLTFTCQGTPCSIELDEKLMHSVLSNLLSNAIKYSPKGGTVRLALEFQSDAVLLSVEDEGIGIAPEDQRRLVEPFYRGKNVGSIPGTGLGLVVVQKCVDLHQGTMQITSTPGKGTTCVVKLPLQR</sequence>
<dbReference type="CDD" id="cd00075">
    <property type="entry name" value="HATPase"/>
    <property type="match status" value="1"/>
</dbReference>
<comment type="catalytic activity">
    <reaction evidence="1">
        <text>ATP + protein L-histidine = ADP + protein N-phospho-L-histidine.</text>
        <dbReference type="EC" id="2.7.13.3"/>
    </reaction>
</comment>
<evidence type="ECO:0000313" key="14">
    <source>
        <dbReference type="Proteomes" id="UP000217895"/>
    </source>
</evidence>
<evidence type="ECO:0000256" key="7">
    <source>
        <dbReference type="ARBA" id="ARBA00023012"/>
    </source>
</evidence>
<dbReference type="InterPro" id="IPR005467">
    <property type="entry name" value="His_kinase_dom"/>
</dbReference>
<feature type="domain" description="Phytochrome chromophore attachment site" evidence="9">
    <location>
        <begin position="49"/>
        <end position="192"/>
    </location>
</feature>
<dbReference type="InterPro" id="IPR000700">
    <property type="entry name" value="PAS-assoc_C"/>
</dbReference>
<dbReference type="Pfam" id="PF02518">
    <property type="entry name" value="HATPase_c"/>
    <property type="match status" value="1"/>
</dbReference>
<dbReference type="SMART" id="SM00065">
    <property type="entry name" value="GAF"/>
    <property type="match status" value="1"/>
</dbReference>
<dbReference type="InterPro" id="IPR003018">
    <property type="entry name" value="GAF"/>
</dbReference>
<keyword evidence="8" id="KW-0175">Coiled coil</keyword>